<comment type="similarity">
    <text evidence="6">Belongs to the SOFL plant protein family.</text>
</comment>
<evidence type="ECO:0000313" key="9">
    <source>
        <dbReference type="Proteomes" id="UP001412067"/>
    </source>
</evidence>
<evidence type="ECO:0000256" key="6">
    <source>
        <dbReference type="ARBA" id="ARBA00024199"/>
    </source>
</evidence>
<name>A0ABR2LCH3_9ASPA</name>
<evidence type="ECO:0000256" key="7">
    <source>
        <dbReference type="SAM" id="MobiDB-lite"/>
    </source>
</evidence>
<keyword evidence="4" id="KW-0932">Cytokinin signaling pathway</keyword>
<feature type="compositionally biased region" description="Basic and acidic residues" evidence="7">
    <location>
        <begin position="142"/>
        <end position="162"/>
    </location>
</feature>
<evidence type="ECO:0000256" key="5">
    <source>
        <dbReference type="ARBA" id="ARBA00023242"/>
    </source>
</evidence>
<sequence>MGLGSLYLFFSSHFPPPLPPLHPSPKETFPPFPIHQSMLTMEKSDDLEKFKVVVENRSDSQCCTRSQSGWTLYLEQSQTRSFHYRTSSSVFQEEEDEDDEAEEDLSMLSDASSGPPHAHDDEENYYSTCTDEGDGFLPLKTRIPEHESKRRKVVEEGHREEEYSGDSAGSTLSSISKASSLA</sequence>
<dbReference type="PANTHER" id="PTHR33347">
    <property type="entry name" value="OSJNBA0091C07.3 PROTEIN"/>
    <property type="match status" value="1"/>
</dbReference>
<dbReference type="EMBL" id="JBBWWR010000021">
    <property type="protein sequence ID" value="KAK8937719.1"/>
    <property type="molecule type" value="Genomic_DNA"/>
</dbReference>
<evidence type="ECO:0000256" key="3">
    <source>
        <dbReference type="ARBA" id="ARBA00022712"/>
    </source>
</evidence>
<dbReference type="PANTHER" id="PTHR33347:SF1">
    <property type="entry name" value="PROTEIN SOB FIVE-LIKE 5"/>
    <property type="match status" value="1"/>
</dbReference>
<dbReference type="Proteomes" id="UP001412067">
    <property type="component" value="Unassembled WGS sequence"/>
</dbReference>
<feature type="compositionally biased region" description="Acidic residues" evidence="7">
    <location>
        <begin position="92"/>
        <end position="105"/>
    </location>
</feature>
<feature type="region of interest" description="Disordered" evidence="7">
    <location>
        <begin position="85"/>
        <end position="182"/>
    </location>
</feature>
<evidence type="ECO:0000313" key="8">
    <source>
        <dbReference type="EMBL" id="KAK8937719.1"/>
    </source>
</evidence>
<feature type="compositionally biased region" description="Low complexity" evidence="7">
    <location>
        <begin position="167"/>
        <end position="182"/>
    </location>
</feature>
<dbReference type="InterPro" id="IPR044670">
    <property type="entry name" value="SOFL"/>
</dbReference>
<keyword evidence="9" id="KW-1185">Reference proteome</keyword>
<protein>
    <submittedName>
        <fullName evidence="8">Uncharacterized protein</fullName>
    </submittedName>
</protein>
<comment type="subcellular location">
    <subcellularLocation>
        <location evidence="1">Cytoplasm</location>
    </subcellularLocation>
</comment>
<evidence type="ECO:0000256" key="4">
    <source>
        <dbReference type="ARBA" id="ARBA00022864"/>
    </source>
</evidence>
<comment type="caution">
    <text evidence="8">The sequence shown here is derived from an EMBL/GenBank/DDBJ whole genome shotgun (WGS) entry which is preliminary data.</text>
</comment>
<reference evidence="8 9" key="1">
    <citation type="journal article" date="2022" name="Nat. Plants">
        <title>Genomes of leafy and leafless Platanthera orchids illuminate the evolution of mycoheterotrophy.</title>
        <authorList>
            <person name="Li M.H."/>
            <person name="Liu K.W."/>
            <person name="Li Z."/>
            <person name="Lu H.C."/>
            <person name="Ye Q.L."/>
            <person name="Zhang D."/>
            <person name="Wang J.Y."/>
            <person name="Li Y.F."/>
            <person name="Zhong Z.M."/>
            <person name="Liu X."/>
            <person name="Yu X."/>
            <person name="Liu D.K."/>
            <person name="Tu X.D."/>
            <person name="Liu B."/>
            <person name="Hao Y."/>
            <person name="Liao X.Y."/>
            <person name="Jiang Y.T."/>
            <person name="Sun W.H."/>
            <person name="Chen J."/>
            <person name="Chen Y.Q."/>
            <person name="Ai Y."/>
            <person name="Zhai J.W."/>
            <person name="Wu S.S."/>
            <person name="Zhou Z."/>
            <person name="Hsiao Y.Y."/>
            <person name="Wu W.L."/>
            <person name="Chen Y.Y."/>
            <person name="Lin Y.F."/>
            <person name="Hsu J.L."/>
            <person name="Li C.Y."/>
            <person name="Wang Z.W."/>
            <person name="Zhao X."/>
            <person name="Zhong W.Y."/>
            <person name="Ma X.K."/>
            <person name="Ma L."/>
            <person name="Huang J."/>
            <person name="Chen G.Z."/>
            <person name="Huang M.Z."/>
            <person name="Huang L."/>
            <person name="Peng D.H."/>
            <person name="Luo Y.B."/>
            <person name="Zou S.Q."/>
            <person name="Chen S.P."/>
            <person name="Lan S."/>
            <person name="Tsai W.C."/>
            <person name="Van de Peer Y."/>
            <person name="Liu Z.J."/>
        </authorList>
    </citation>
    <scope>NUCLEOTIDE SEQUENCE [LARGE SCALE GENOMIC DNA]</scope>
    <source>
        <strain evidence="8">Lor288</strain>
    </source>
</reference>
<evidence type="ECO:0000256" key="2">
    <source>
        <dbReference type="ARBA" id="ARBA00022490"/>
    </source>
</evidence>
<proteinExistence type="inferred from homology"/>
<accession>A0ABR2LCH3</accession>
<organism evidence="8 9">
    <name type="scientific">Platanthera guangdongensis</name>
    <dbReference type="NCBI Taxonomy" id="2320717"/>
    <lineage>
        <taxon>Eukaryota</taxon>
        <taxon>Viridiplantae</taxon>
        <taxon>Streptophyta</taxon>
        <taxon>Embryophyta</taxon>
        <taxon>Tracheophyta</taxon>
        <taxon>Spermatophyta</taxon>
        <taxon>Magnoliopsida</taxon>
        <taxon>Liliopsida</taxon>
        <taxon>Asparagales</taxon>
        <taxon>Orchidaceae</taxon>
        <taxon>Orchidoideae</taxon>
        <taxon>Orchideae</taxon>
        <taxon>Orchidinae</taxon>
        <taxon>Platanthera</taxon>
    </lineage>
</organism>
<keyword evidence="5" id="KW-0539">Nucleus</keyword>
<gene>
    <name evidence="8" type="ORF">KSP40_PGU019072</name>
</gene>
<keyword evidence="2" id="KW-0963">Cytoplasm</keyword>
<evidence type="ECO:0000256" key="1">
    <source>
        <dbReference type="ARBA" id="ARBA00004496"/>
    </source>
</evidence>
<keyword evidence="3" id="KW-0203">Cytokinin biosynthesis</keyword>